<protein>
    <recommendedName>
        <fullName evidence="7">WAC domain-containing protein</fullName>
    </recommendedName>
</protein>
<sequence>MMAYVKPPHIPEDLDTEVFYIEHTKEWFLEYEDYLKRIDYYNRRKFVCEITGNSCLTFFEALESEQKEITGVESNFPEALREHILRFLQFNRITRLDHLVDKVYLTFKNDYFPGETIFIKGSINTTNNQYQDSNVRQRGTIREKVQYGSKDSTKYLVVRLNDRKEAIVTNDRISRDRNHFTKWIIKTFIKLTMSRSHRIGAPWVVKDKFAKKYHIPQEYPEDLKHFSASTPTGEIVYGEGSISDSDDDDENDDVDENGSTINGDGVVTEDGNSKENGTKHKKRGTKRKTEQLQLDENGNPIIMNGEDAQPKRKGRKPNPNLIKNQKKRAKEEKLAAAAAAAATSAAILAGKKLGSLGKLTIGGPDENGEFTTINGNGDLSHRDYRKLFPTHYVPEKIQRELDIAAMESHTPIPLNGSERGTPLVSLTISSFQPTKKNIVEDHELRFDIQNPKPSPSPMLLPQNARAWNEHVISELQETLSELNYKLEETPHDIDIINQIETINHDIKSRQYPYIRSIEEALQSWIFINVYHKVLKLDTFTFDDFVYAMGWNFNQYNEIGRCDLLDEIWCAVLGAIISNENPTQEQLRRTQGIFGLQISLPPKKSYLHPENNNIDQEAEDIDVENISQAEEEDDDDEDKDEDSDIIFVAKKKTKSKSNKQKNQDREEEEGEGDDEEVIDVEEENSSGKDNNNESDSEGQSDDEEGSNDGDKDKDNEEEHREHNAYSVMNHRGTPWHERLRKRNFRDGNWQTIMLGLLSIVEYVPNYKPIIEKVYRILAPSDTPATAQSVLTNFYSDLDINVKFQILNFLTSLLVNGKIVRHHIDFAMVESANLRRQRLDSIKDFKSAVENAQKINLQMYEIAQKESKDQNGNHTPNVTRRPRLIVKISEEMNDEEKKIAERAPEYKKLWREKQSAILKIEELKKAKRELERKLTEMDCQRVKLLGKDRHFNRYWWFENNGLPTLHGGADDEDDNEDGSGEDNTKKDNDEDDDDKDEVLEETYLIGKLWIQGPCEDDIKTNLKVSIETINDILNQWDASIEPLKDAEDDDNAPVEVEEIKAEVIDVEAEEQEQEQENEKELENKEDEIKVMDFTKIPEFYKVTSKDKFGIHIKETEIWGSMGGSDDQNDLKLILDNTGALSNYEVVQKLSPMQRKMIEEGPSALLNGSCWKFYDKPEEITQLIQWLNPWGKRESQLRKELLIVKEAIDLSIKARRKALWLERIPETEEKLRNEIITVQSRINQLQSSPGKVITSSDSGLVPIGSKRSIRASAQLRKKTKIETVEEANKCEDPELLAEFKKEIQSKLVDVKQQRELERVLEWVNSRALDEFERSLYEGGDRVKARAGRKKR</sequence>
<reference evidence="8" key="1">
    <citation type="submission" date="2021-03" db="EMBL/GenBank/DDBJ databases">
        <authorList>
            <person name="Palmer J.M."/>
        </authorList>
    </citation>
    <scope>NUCLEOTIDE SEQUENCE</scope>
    <source>
        <strain evidence="8">ARV_011</strain>
    </source>
</reference>
<feature type="region of interest" description="Disordered" evidence="6">
    <location>
        <begin position="224"/>
        <end position="328"/>
    </location>
</feature>
<evidence type="ECO:0000256" key="1">
    <source>
        <dbReference type="ARBA" id="ARBA00004123"/>
    </source>
</evidence>
<organism evidence="8 9">
    <name type="scientific">Scheffersomyces spartinae</name>
    <dbReference type="NCBI Taxonomy" id="45513"/>
    <lineage>
        <taxon>Eukaryota</taxon>
        <taxon>Fungi</taxon>
        <taxon>Dikarya</taxon>
        <taxon>Ascomycota</taxon>
        <taxon>Saccharomycotina</taxon>
        <taxon>Pichiomycetes</taxon>
        <taxon>Debaryomycetaceae</taxon>
        <taxon>Scheffersomyces</taxon>
    </lineage>
</organism>
<evidence type="ECO:0000256" key="2">
    <source>
        <dbReference type="ARBA" id="ARBA00023054"/>
    </source>
</evidence>
<dbReference type="PANTHER" id="PTHR32075:SF6">
    <property type="entry name" value="ISWI CHROMATIN-REMODELING COMPLEX SUBUNIT YPL216W-RELATED"/>
    <property type="match status" value="1"/>
</dbReference>
<feature type="domain" description="WAC" evidence="7">
    <location>
        <begin position="16"/>
        <end position="125"/>
    </location>
</feature>
<dbReference type="InterPro" id="IPR028942">
    <property type="entry name" value="WHIM1_dom"/>
</dbReference>
<proteinExistence type="predicted"/>
<dbReference type="InterPro" id="IPR028941">
    <property type="entry name" value="WHIM2_dom"/>
</dbReference>
<dbReference type="GO" id="GO:0000785">
    <property type="term" value="C:chromatin"/>
    <property type="evidence" value="ECO:0007669"/>
    <property type="project" value="UniProtKB-ARBA"/>
</dbReference>
<dbReference type="OrthoDB" id="332390at2759"/>
<dbReference type="Pfam" id="PF10537">
    <property type="entry name" value="WAC_Acf1_DNA_bd"/>
    <property type="match status" value="1"/>
</dbReference>
<dbReference type="EMBL" id="JAHMUF010000008">
    <property type="protein sequence ID" value="KAG7194095.1"/>
    <property type="molecule type" value="Genomic_DNA"/>
</dbReference>
<comment type="subcellular location">
    <subcellularLocation>
        <location evidence="1 4">Nucleus</location>
    </subcellularLocation>
</comment>
<keyword evidence="3 4" id="KW-0539">Nucleus</keyword>
<keyword evidence="2 5" id="KW-0175">Coiled coil</keyword>
<evidence type="ECO:0000259" key="7">
    <source>
        <dbReference type="PROSITE" id="PS51136"/>
    </source>
</evidence>
<feature type="compositionally biased region" description="Acidic residues" evidence="6">
    <location>
        <begin position="664"/>
        <end position="683"/>
    </location>
</feature>
<dbReference type="PANTHER" id="PTHR32075">
    <property type="entry name" value="ISWI CHROMATIN-REMODELING COMPLEX SUBUNIT YPL216W-RELATED"/>
    <property type="match status" value="1"/>
</dbReference>
<dbReference type="GeneID" id="66118177"/>
<feature type="compositionally biased region" description="Acidic residues" evidence="6">
    <location>
        <begin position="244"/>
        <end position="256"/>
    </location>
</feature>
<dbReference type="Pfam" id="PF02791">
    <property type="entry name" value="DDT"/>
    <property type="match status" value="1"/>
</dbReference>
<keyword evidence="9" id="KW-1185">Reference proteome</keyword>
<feature type="compositionally biased region" description="Acidic residues" evidence="6">
    <location>
        <begin position="691"/>
        <end position="706"/>
    </location>
</feature>
<dbReference type="PROSITE" id="PS51136">
    <property type="entry name" value="WAC"/>
    <property type="match status" value="1"/>
</dbReference>
<dbReference type="GO" id="GO:0005634">
    <property type="term" value="C:nucleus"/>
    <property type="evidence" value="ECO:0007669"/>
    <property type="project" value="UniProtKB-SubCell"/>
</dbReference>
<evidence type="ECO:0000313" key="9">
    <source>
        <dbReference type="Proteomes" id="UP000790833"/>
    </source>
</evidence>
<feature type="compositionally biased region" description="Basic and acidic residues" evidence="6">
    <location>
        <begin position="707"/>
        <end position="722"/>
    </location>
</feature>
<dbReference type="Pfam" id="PF15613">
    <property type="entry name" value="WSD"/>
    <property type="match status" value="1"/>
</dbReference>
<dbReference type="Proteomes" id="UP000790833">
    <property type="component" value="Unassembled WGS sequence"/>
</dbReference>
<evidence type="ECO:0000256" key="3">
    <source>
        <dbReference type="ARBA" id="ARBA00023242"/>
    </source>
</evidence>
<comment type="caution">
    <text evidence="8">The sequence shown here is derived from an EMBL/GenBank/DDBJ whole genome shotgun (WGS) entry which is preliminary data.</text>
</comment>
<evidence type="ECO:0000313" key="8">
    <source>
        <dbReference type="EMBL" id="KAG7194095.1"/>
    </source>
</evidence>
<evidence type="ECO:0000256" key="6">
    <source>
        <dbReference type="SAM" id="MobiDB-lite"/>
    </source>
</evidence>
<feature type="coiled-coil region" evidence="5">
    <location>
        <begin position="1052"/>
        <end position="1089"/>
    </location>
</feature>
<feature type="region of interest" description="Disordered" evidence="6">
    <location>
        <begin position="650"/>
        <end position="728"/>
    </location>
</feature>
<feature type="coiled-coil region" evidence="5">
    <location>
        <begin position="911"/>
        <end position="945"/>
    </location>
</feature>
<evidence type="ECO:0000256" key="5">
    <source>
        <dbReference type="SAM" id="Coils"/>
    </source>
</evidence>
<name>A0A9P7VAB7_9ASCO</name>
<feature type="compositionally biased region" description="Acidic residues" evidence="6">
    <location>
        <begin position="968"/>
        <end position="978"/>
    </location>
</feature>
<feature type="region of interest" description="Disordered" evidence="6">
    <location>
        <begin position="962"/>
        <end position="994"/>
    </location>
</feature>
<accession>A0A9P7VAB7</accession>
<dbReference type="GO" id="GO:0031509">
    <property type="term" value="P:subtelomeric heterochromatin formation"/>
    <property type="evidence" value="ECO:0007669"/>
    <property type="project" value="TreeGrafter"/>
</dbReference>
<dbReference type="InterPro" id="IPR018501">
    <property type="entry name" value="DDT_dom"/>
</dbReference>
<dbReference type="InterPro" id="IPR013136">
    <property type="entry name" value="WSTF_Acf1_Cbp146"/>
</dbReference>
<gene>
    <name evidence="8" type="ORF">KQ657_004803</name>
</gene>
<dbReference type="RefSeq" id="XP_043049642.1">
    <property type="nucleotide sequence ID" value="XM_043195469.1"/>
</dbReference>
<dbReference type="GO" id="GO:0000781">
    <property type="term" value="C:chromosome, telomeric region"/>
    <property type="evidence" value="ECO:0007669"/>
    <property type="project" value="GOC"/>
</dbReference>
<evidence type="ECO:0000256" key="4">
    <source>
        <dbReference type="PROSITE-ProRule" id="PRU00475"/>
    </source>
</evidence>
<dbReference type="Pfam" id="PF15612">
    <property type="entry name" value="WHIM1"/>
    <property type="match status" value="1"/>
</dbReference>